<dbReference type="Proteomes" id="UP000270094">
    <property type="component" value="Unassembled WGS sequence"/>
</dbReference>
<dbReference type="AlphaFoldDB" id="A0A3P7LUM8"/>
<organism evidence="1 2">
    <name type="scientific">Strongylus vulgaris</name>
    <name type="common">Blood worm</name>
    <dbReference type="NCBI Taxonomy" id="40348"/>
    <lineage>
        <taxon>Eukaryota</taxon>
        <taxon>Metazoa</taxon>
        <taxon>Ecdysozoa</taxon>
        <taxon>Nematoda</taxon>
        <taxon>Chromadorea</taxon>
        <taxon>Rhabditida</taxon>
        <taxon>Rhabditina</taxon>
        <taxon>Rhabditomorpha</taxon>
        <taxon>Strongyloidea</taxon>
        <taxon>Strongylidae</taxon>
        <taxon>Strongylus</taxon>
    </lineage>
</organism>
<sequence>MGNGKRIVHEVAGSFFGRFLGDPGHNLRTVDLLGYLGRVRACKITAPTAKPAIDFATVIPTVHQIYLSIYRQQLTCPLVHVLKQIENTKSPPPIRKRHIV</sequence>
<keyword evidence="2" id="KW-1185">Reference proteome</keyword>
<dbReference type="EMBL" id="UYYB01119569">
    <property type="protein sequence ID" value="VDM82818.1"/>
    <property type="molecule type" value="Genomic_DNA"/>
</dbReference>
<proteinExistence type="predicted"/>
<name>A0A3P7LUM8_STRVU</name>
<evidence type="ECO:0000313" key="2">
    <source>
        <dbReference type="Proteomes" id="UP000270094"/>
    </source>
</evidence>
<protein>
    <submittedName>
        <fullName evidence="1">Uncharacterized protein</fullName>
    </submittedName>
</protein>
<reference evidence="1 2" key="1">
    <citation type="submission" date="2018-11" db="EMBL/GenBank/DDBJ databases">
        <authorList>
            <consortium name="Pathogen Informatics"/>
        </authorList>
    </citation>
    <scope>NUCLEOTIDE SEQUENCE [LARGE SCALE GENOMIC DNA]</scope>
</reference>
<evidence type="ECO:0000313" key="1">
    <source>
        <dbReference type="EMBL" id="VDM82818.1"/>
    </source>
</evidence>
<accession>A0A3P7LUM8</accession>
<gene>
    <name evidence="1" type="ORF">SVUK_LOCUS17816</name>
</gene>